<keyword evidence="5 10" id="KW-0548">Nucleotidyltransferase</keyword>
<keyword evidence="4 10" id="KW-0808">Transferase</keyword>
<organism evidence="13 14">
    <name type="scientific">Leucosporidium creatinivorum</name>
    <dbReference type="NCBI Taxonomy" id="106004"/>
    <lineage>
        <taxon>Eukaryota</taxon>
        <taxon>Fungi</taxon>
        <taxon>Dikarya</taxon>
        <taxon>Basidiomycota</taxon>
        <taxon>Pucciniomycotina</taxon>
        <taxon>Microbotryomycetes</taxon>
        <taxon>Leucosporidiales</taxon>
        <taxon>Leucosporidium</taxon>
    </lineage>
</organism>
<feature type="compositionally biased region" description="Basic and acidic residues" evidence="11">
    <location>
        <begin position="770"/>
        <end position="786"/>
    </location>
</feature>
<evidence type="ECO:0000313" key="13">
    <source>
        <dbReference type="EMBL" id="ORY86063.1"/>
    </source>
</evidence>
<evidence type="ECO:0000256" key="3">
    <source>
        <dbReference type="ARBA" id="ARBA00022478"/>
    </source>
</evidence>
<dbReference type="InterPro" id="IPR029262">
    <property type="entry name" value="RPOL_N"/>
</dbReference>
<dbReference type="InterPro" id="IPR046950">
    <property type="entry name" value="DNA-dir_Rpol_C_phage-type"/>
</dbReference>
<comment type="catalytic activity">
    <reaction evidence="9 10">
        <text>RNA(n) + a ribonucleoside 5'-triphosphate = RNA(n+1) + diphosphate</text>
        <dbReference type="Rhea" id="RHEA:21248"/>
        <dbReference type="Rhea" id="RHEA-COMP:14527"/>
        <dbReference type="Rhea" id="RHEA-COMP:17342"/>
        <dbReference type="ChEBI" id="CHEBI:33019"/>
        <dbReference type="ChEBI" id="CHEBI:61557"/>
        <dbReference type="ChEBI" id="CHEBI:140395"/>
        <dbReference type="EC" id="2.7.7.6"/>
    </reaction>
</comment>
<dbReference type="EMBL" id="MCGR01000015">
    <property type="protein sequence ID" value="ORY86063.1"/>
    <property type="molecule type" value="Genomic_DNA"/>
</dbReference>
<dbReference type="Pfam" id="PF00940">
    <property type="entry name" value="RNA_pol"/>
    <property type="match status" value="1"/>
</dbReference>
<feature type="compositionally biased region" description="Acidic residues" evidence="11">
    <location>
        <begin position="1296"/>
        <end position="1312"/>
    </location>
</feature>
<evidence type="ECO:0000256" key="8">
    <source>
        <dbReference type="ARBA" id="ARBA00023163"/>
    </source>
</evidence>
<dbReference type="FunCoup" id="A0A1Y2FPZ5">
    <property type="interactions" value="130"/>
</dbReference>
<evidence type="ECO:0000256" key="6">
    <source>
        <dbReference type="ARBA" id="ARBA00022946"/>
    </source>
</evidence>
<evidence type="ECO:0000256" key="5">
    <source>
        <dbReference type="ARBA" id="ARBA00022695"/>
    </source>
</evidence>
<evidence type="ECO:0000256" key="2">
    <source>
        <dbReference type="ARBA" id="ARBA00009493"/>
    </source>
</evidence>
<feature type="region of interest" description="Disordered" evidence="11">
    <location>
        <begin position="1"/>
        <end position="82"/>
    </location>
</feature>
<dbReference type="EC" id="2.7.7.6" evidence="10"/>
<dbReference type="Gene3D" id="1.10.1320.10">
    <property type="entry name" value="DNA-directed RNA polymerase, N-terminal domain"/>
    <property type="match status" value="1"/>
</dbReference>
<dbReference type="STRING" id="106004.A0A1Y2FPZ5"/>
<name>A0A1Y2FPZ5_9BASI</name>
<feature type="compositionally biased region" description="Low complexity" evidence="11">
    <location>
        <begin position="7"/>
        <end position="39"/>
    </location>
</feature>
<dbReference type="Gene3D" id="1.10.287.280">
    <property type="match status" value="1"/>
</dbReference>
<evidence type="ECO:0000256" key="10">
    <source>
        <dbReference type="RuleBase" id="RU003805"/>
    </source>
</evidence>
<feature type="region of interest" description="Disordered" evidence="11">
    <location>
        <begin position="543"/>
        <end position="568"/>
    </location>
</feature>
<dbReference type="PANTHER" id="PTHR10102">
    <property type="entry name" value="DNA-DIRECTED RNA POLYMERASE, MITOCHONDRIAL"/>
    <property type="match status" value="1"/>
</dbReference>
<feature type="region of interest" description="Disordered" evidence="11">
    <location>
        <begin position="1105"/>
        <end position="1127"/>
    </location>
</feature>
<dbReference type="Proteomes" id="UP000193467">
    <property type="component" value="Unassembled WGS sequence"/>
</dbReference>
<dbReference type="OrthoDB" id="276422at2759"/>
<evidence type="ECO:0000256" key="7">
    <source>
        <dbReference type="ARBA" id="ARBA00023128"/>
    </source>
</evidence>
<keyword evidence="14" id="KW-1185">Reference proteome</keyword>
<proteinExistence type="inferred from homology"/>
<evidence type="ECO:0000256" key="4">
    <source>
        <dbReference type="ARBA" id="ARBA00022679"/>
    </source>
</evidence>
<sequence length="1365" mass="150496">MLRPQQRLARSLANSRSSTTTLRPSASSFRFNSRFASTATQPSYDQPSARTLPSDPPPPSPLRRTRSPLYTVAPLPPLPPPLPADVSTTNHQHYAPSSIAHNAPGAQEQLAVLNACLASGDVARAEEVAKRIRLNWIKGGRQGDLAALLPPRVHADFLRAYLSSALVPTLPNSSLAAATATLTSPGSTGSATRSRLIAKAWAYFDSLWEQEWESTTPTPSSSIKPSESHHPSLAVDPSIFAVMLKGLTASGPSVYHPSVLTDPEHWLRPITHLLPHLRSSGFTLLDVMRDPIFHVELPSYLGKVEREKVLDALASTGEGRSGWEDWRGVVESVRELVQAEQEGIEKMREEEVAVELDPTMTSSDSPNISLQTLRTNLSTLSLPGSSTSLTPTSRQRLLEESSYDAARQLYIHEMESLARVGKDKERGMQSNWLQGVMFEWMKVLERNLSDAATQTGRHSPWGKEADIEPFLRLLKPDKMALITIVELLRLCGGGGVSDGMKATRAILHIGKAVENEYHAQVLKEVHPNKEFEREMERIAEGGFTTNSTTGAGEEEGAGGGAGGRTKSQEQTLDIFWRRELAKREKEGDSSWRPAWSQGIRAKVGSILITALMEVAKVERTVRHPTTGEWLTETQPAFSHAYQYVRGLKLGVIKVNPAVAERMDQDPLRITLHPRFLPMVVKPKPWLSWNSGSYLVHSTQVMRTKESDEQISYLKQASDADTLDQIFSGLDVLGSIAWKINKPVFEVVSQVWNSGEELGDIPAKSSLQKPIEAEKPEGVDKDPRAKDTYRHRIKKALQDRRAAHSTRCDANYKLEIGRAVIPQRNLLLPHNLDFRGRAYPIPPNLSHIGNDMCRGLLMFAEAKPLGARGLRWLKIHLANMTGYDKASFDEREEYAMTVLEEVYDSADNPLGGNRWWLKAEDPWQCLATCIELAAAVRSPNPEEYLCSLPIHQDGTCNGLQHYAALGGDLKGALQVNLEAGDRPADVYTGVASMANEVIERDAESGVTEAVILKGKVSRKVVKQTVMTTVYGVTFIGAKKQIEKQLKERGDIPPEHLYMCSVYLGRIVLDSIGDVFKGATAIQEWLNRSARLISKSIPPGRIEQALQAEQEKKKSKKTASKKPVSQTLSRIPKEQMTSVVWTTPLGLPVVQPYRKPKKRQVSTALQTVFIVDPSVPAEVDPRAQATAFPPNFIHSLDATHMMMTALACKFIDRYDGHVVPVSKVPAGLRYAHATPEGQIAVEEGSAAPSSSSDPIEEDKRAKVLAELDKEDGDAGVPLFAQSKRVTRVSTAPRRVGEDGEEGELEGLEGEEGEVDGVSQEAIKRIYKAPPAKGVDSKLIYLADILPPVPSKGDFDLERIRQSLYFFS</sequence>
<dbReference type="Gene3D" id="1.10.287.260">
    <property type="match status" value="1"/>
</dbReference>
<dbReference type="GO" id="GO:0006390">
    <property type="term" value="P:mitochondrial transcription"/>
    <property type="evidence" value="ECO:0007669"/>
    <property type="project" value="TreeGrafter"/>
</dbReference>
<dbReference type="GO" id="GO:0034245">
    <property type="term" value="C:mitochondrial DNA-directed RNA polymerase complex"/>
    <property type="evidence" value="ECO:0007669"/>
    <property type="project" value="TreeGrafter"/>
</dbReference>
<dbReference type="Pfam" id="PF14700">
    <property type="entry name" value="RPOL_N"/>
    <property type="match status" value="1"/>
</dbReference>
<dbReference type="InterPro" id="IPR002092">
    <property type="entry name" value="DNA-dir_Rpol_phage-type"/>
</dbReference>
<dbReference type="InterPro" id="IPR043502">
    <property type="entry name" value="DNA/RNA_pol_sf"/>
</dbReference>
<feature type="domain" description="DNA-directed RNA polymerase N-terminal" evidence="12">
    <location>
        <begin position="393"/>
        <end position="734"/>
    </location>
</feature>
<accession>A0A1Y2FPZ5</accession>
<dbReference type="InterPro" id="IPR024075">
    <property type="entry name" value="DNA-dir_RNA_pol_helix_hairp_sf"/>
</dbReference>
<dbReference type="FunFam" id="1.10.150.20:FF:000041">
    <property type="entry name" value="DNA-directed RNA polymerase"/>
    <property type="match status" value="1"/>
</dbReference>
<dbReference type="PROSITE" id="PS00489">
    <property type="entry name" value="RNA_POL_PHAGE_2"/>
    <property type="match status" value="1"/>
</dbReference>
<dbReference type="InParanoid" id="A0A1Y2FPZ5"/>
<dbReference type="FunFam" id="1.10.287.280:FF:000001">
    <property type="entry name" value="DNA-directed RNA polymerase"/>
    <property type="match status" value="1"/>
</dbReference>
<dbReference type="PROSITE" id="PS00900">
    <property type="entry name" value="RNA_POL_PHAGE_1"/>
    <property type="match status" value="1"/>
</dbReference>
<dbReference type="Gene3D" id="1.10.150.20">
    <property type="entry name" value="5' to 3' exonuclease, C-terminal subdomain"/>
    <property type="match status" value="1"/>
</dbReference>
<evidence type="ECO:0000256" key="11">
    <source>
        <dbReference type="SAM" id="MobiDB-lite"/>
    </source>
</evidence>
<keyword evidence="7" id="KW-0496">Mitochondrion</keyword>
<dbReference type="InterPro" id="IPR037159">
    <property type="entry name" value="RNA_POL_N_sf"/>
</dbReference>
<dbReference type="GO" id="GO:0003899">
    <property type="term" value="F:DNA-directed RNA polymerase activity"/>
    <property type="evidence" value="ECO:0007669"/>
    <property type="project" value="UniProtKB-EC"/>
</dbReference>
<feature type="region of interest" description="Disordered" evidence="11">
    <location>
        <begin position="762"/>
        <end position="786"/>
    </location>
</feature>
<evidence type="ECO:0000256" key="9">
    <source>
        <dbReference type="ARBA" id="ARBA00048552"/>
    </source>
</evidence>
<keyword evidence="6" id="KW-0809">Transit peptide</keyword>
<gene>
    <name evidence="13" type="ORF">BCR35DRAFT_302721</name>
</gene>
<comment type="function">
    <text evidence="10">DNA-dependent RNA polymerase catalyzes the transcription of DNA into RNA using the four ribonucleoside triphosphates as substrates.</text>
</comment>
<keyword evidence="3 10" id="KW-0240">DNA-directed RNA polymerase</keyword>
<comment type="subcellular location">
    <subcellularLocation>
        <location evidence="1">Mitochondrion</location>
    </subcellularLocation>
</comment>
<comment type="similarity">
    <text evidence="2 10">Belongs to the phage and mitochondrial RNA polymerase family.</text>
</comment>
<feature type="region of interest" description="Disordered" evidence="11">
    <location>
        <begin position="1287"/>
        <end position="1312"/>
    </location>
</feature>
<evidence type="ECO:0000313" key="14">
    <source>
        <dbReference type="Proteomes" id="UP000193467"/>
    </source>
</evidence>
<reference evidence="13 14" key="1">
    <citation type="submission" date="2016-07" db="EMBL/GenBank/DDBJ databases">
        <title>Pervasive Adenine N6-methylation of Active Genes in Fungi.</title>
        <authorList>
            <consortium name="DOE Joint Genome Institute"/>
            <person name="Mondo S.J."/>
            <person name="Dannebaum R.O."/>
            <person name="Kuo R.C."/>
            <person name="Labutti K."/>
            <person name="Haridas S."/>
            <person name="Kuo A."/>
            <person name="Salamov A."/>
            <person name="Ahrendt S.R."/>
            <person name="Lipzen A."/>
            <person name="Sullivan W."/>
            <person name="Andreopoulos W.B."/>
            <person name="Clum A."/>
            <person name="Lindquist E."/>
            <person name="Daum C."/>
            <person name="Ramamoorthy G.K."/>
            <person name="Gryganskyi A."/>
            <person name="Culley D."/>
            <person name="Magnuson J.K."/>
            <person name="James T.Y."/>
            <person name="O'Malley M.A."/>
            <person name="Stajich J.E."/>
            <person name="Spatafora J.W."/>
            <person name="Visel A."/>
            <person name="Grigoriev I.V."/>
        </authorList>
    </citation>
    <scope>NUCLEOTIDE SEQUENCE [LARGE SCALE GENOMIC DNA]</scope>
    <source>
        <strain evidence="13 14">62-1032</strain>
    </source>
</reference>
<comment type="caution">
    <text evidence="13">The sequence shown here is derived from an EMBL/GenBank/DDBJ whole genome shotgun (WGS) entry which is preliminary data.</text>
</comment>
<dbReference type="SMART" id="SM01311">
    <property type="entry name" value="RPOL_N"/>
    <property type="match status" value="1"/>
</dbReference>
<evidence type="ECO:0000259" key="12">
    <source>
        <dbReference type="SMART" id="SM01311"/>
    </source>
</evidence>
<keyword evidence="8 10" id="KW-0804">Transcription</keyword>
<protein>
    <recommendedName>
        <fullName evidence="10">DNA-directed RNA polymerase</fullName>
        <ecNumber evidence="10">2.7.7.6</ecNumber>
    </recommendedName>
</protein>
<evidence type="ECO:0000256" key="1">
    <source>
        <dbReference type="ARBA" id="ARBA00004173"/>
    </source>
</evidence>
<dbReference type="SUPFAM" id="SSF56672">
    <property type="entry name" value="DNA/RNA polymerases"/>
    <property type="match status" value="1"/>
</dbReference>
<dbReference type="GO" id="GO:0001018">
    <property type="term" value="F:mitochondrial promoter sequence-specific DNA binding"/>
    <property type="evidence" value="ECO:0007669"/>
    <property type="project" value="TreeGrafter"/>
</dbReference>
<dbReference type="PANTHER" id="PTHR10102:SF0">
    <property type="entry name" value="DNA-DIRECTED RNA POLYMERASE, MITOCHONDRIAL"/>
    <property type="match status" value="1"/>
</dbReference>